<reference evidence="1 2" key="1">
    <citation type="submission" date="2020-07" db="EMBL/GenBank/DDBJ databases">
        <title>Vibrio marinisediminis sp. nov., isolated from marine sediment.</title>
        <authorList>
            <person name="Ji X."/>
        </authorList>
    </citation>
    <scope>NUCLEOTIDE SEQUENCE [LARGE SCALE GENOMIC DNA]</scope>
    <source>
        <strain evidence="1 2">404</strain>
    </source>
</reference>
<name>A0A7W2FTP6_9VIBR</name>
<accession>A0A7W2FTP6</accession>
<gene>
    <name evidence="1" type="ORF">H2O73_16515</name>
</gene>
<proteinExistence type="predicted"/>
<evidence type="ECO:0000313" key="1">
    <source>
        <dbReference type="EMBL" id="MBA5763969.1"/>
    </source>
</evidence>
<dbReference type="RefSeq" id="WP_182110105.1">
    <property type="nucleotide sequence ID" value="NZ_JACFYF010000013.1"/>
</dbReference>
<comment type="caution">
    <text evidence="1">The sequence shown here is derived from an EMBL/GenBank/DDBJ whole genome shotgun (WGS) entry which is preliminary data.</text>
</comment>
<organism evidence="1 2">
    <name type="scientific">Vibrio marinisediminis</name>
    <dbReference type="NCBI Taxonomy" id="2758441"/>
    <lineage>
        <taxon>Bacteria</taxon>
        <taxon>Pseudomonadati</taxon>
        <taxon>Pseudomonadota</taxon>
        <taxon>Gammaproteobacteria</taxon>
        <taxon>Vibrionales</taxon>
        <taxon>Vibrionaceae</taxon>
        <taxon>Vibrio</taxon>
    </lineage>
</organism>
<dbReference type="Proteomes" id="UP000571701">
    <property type="component" value="Unassembled WGS sequence"/>
</dbReference>
<sequence length="69" mass="7786">MNYNSAINHRQPQTNPSVLVTHLDLIKSQLNQLTPHQLSELRGAIDAKLEPKTTTIISDEESAFLRSLF</sequence>
<protein>
    <submittedName>
        <fullName evidence="1">Uncharacterized protein</fullName>
    </submittedName>
</protein>
<keyword evidence="2" id="KW-1185">Reference proteome</keyword>
<dbReference type="AlphaFoldDB" id="A0A7W2FTP6"/>
<evidence type="ECO:0000313" key="2">
    <source>
        <dbReference type="Proteomes" id="UP000571701"/>
    </source>
</evidence>
<dbReference type="EMBL" id="JACFYF010000013">
    <property type="protein sequence ID" value="MBA5763969.1"/>
    <property type="molecule type" value="Genomic_DNA"/>
</dbReference>